<evidence type="ECO:0000256" key="10">
    <source>
        <dbReference type="ARBA" id="ARBA00023180"/>
    </source>
</evidence>
<dbReference type="GO" id="GO:0005764">
    <property type="term" value="C:lysosome"/>
    <property type="evidence" value="ECO:0007669"/>
    <property type="project" value="UniProtKB-SubCell"/>
</dbReference>
<dbReference type="KEGG" id="asl:Aeqsu_1089"/>
<dbReference type="Proteomes" id="UP000006049">
    <property type="component" value="Chromosome"/>
</dbReference>
<dbReference type="Pfam" id="PF22666">
    <property type="entry name" value="Glyco_hydro_2_N2"/>
    <property type="match status" value="1"/>
</dbReference>
<dbReference type="Gene3D" id="2.60.120.260">
    <property type="entry name" value="Galactose-binding domain-like"/>
    <property type="match status" value="1"/>
</dbReference>
<evidence type="ECO:0000256" key="6">
    <source>
        <dbReference type="ARBA" id="ARBA00012754"/>
    </source>
</evidence>
<evidence type="ECO:0000256" key="5">
    <source>
        <dbReference type="ARBA" id="ARBA00011738"/>
    </source>
</evidence>
<dbReference type="PROSITE" id="PS51257">
    <property type="entry name" value="PROKAR_LIPOPROTEIN"/>
    <property type="match status" value="1"/>
</dbReference>
<dbReference type="Pfam" id="PF17786">
    <property type="entry name" value="Mannosidase_ig"/>
    <property type="match status" value="1"/>
</dbReference>
<evidence type="ECO:0000256" key="11">
    <source>
        <dbReference type="ARBA" id="ARBA00023228"/>
    </source>
</evidence>
<proteinExistence type="inferred from homology"/>
<keyword evidence="9" id="KW-0378">Hydrolase</keyword>
<evidence type="ECO:0000256" key="8">
    <source>
        <dbReference type="ARBA" id="ARBA00022729"/>
    </source>
</evidence>
<dbReference type="STRING" id="746697.Aeqsu_1089"/>
<dbReference type="SUPFAM" id="SSF49785">
    <property type="entry name" value="Galactose-binding domain-like"/>
    <property type="match status" value="1"/>
</dbReference>
<evidence type="ECO:0000256" key="1">
    <source>
        <dbReference type="ARBA" id="ARBA00000829"/>
    </source>
</evidence>
<keyword evidence="8 16" id="KW-0732">Signal</keyword>
<evidence type="ECO:0000259" key="20">
    <source>
        <dbReference type="Pfam" id="PF22666"/>
    </source>
</evidence>
<accession>I3YUB9</accession>
<feature type="chain" id="PRO_5003683908" description="Beta-mannosidase B" evidence="16">
    <location>
        <begin position="20"/>
        <end position="836"/>
    </location>
</feature>
<keyword evidence="12" id="KW-0326">Glycosidase</keyword>
<comment type="similarity">
    <text evidence="13">Belongs to the glycosyl hydrolase 2 family. Beta-mannosidase B subfamily.</text>
</comment>
<dbReference type="SUPFAM" id="SSF51445">
    <property type="entry name" value="(Trans)glycosidases"/>
    <property type="match status" value="1"/>
</dbReference>
<dbReference type="eggNOG" id="COG3250">
    <property type="taxonomic scope" value="Bacteria"/>
</dbReference>
<dbReference type="PATRIC" id="fig|746697.3.peg.1099"/>
<dbReference type="GO" id="GO:0006516">
    <property type="term" value="P:glycoprotein catabolic process"/>
    <property type="evidence" value="ECO:0007669"/>
    <property type="project" value="TreeGrafter"/>
</dbReference>
<evidence type="ECO:0000256" key="12">
    <source>
        <dbReference type="ARBA" id="ARBA00023295"/>
    </source>
</evidence>
<dbReference type="EC" id="3.2.1.25" evidence="6"/>
<evidence type="ECO:0000256" key="3">
    <source>
        <dbReference type="ARBA" id="ARBA00004613"/>
    </source>
</evidence>
<evidence type="ECO:0000256" key="16">
    <source>
        <dbReference type="SAM" id="SignalP"/>
    </source>
</evidence>
<dbReference type="PANTHER" id="PTHR43730">
    <property type="entry name" value="BETA-MANNOSIDASE"/>
    <property type="match status" value="1"/>
</dbReference>
<sequence length="836" mass="97324">MKKLSFLFLLLLGLFFSCEESPNSFISLNGNWQFSETENQNWQTAEVPGTVQEDLLRLGEIPDPFLKNNEDSIQWVSTKNWEYKKQFSISEETLKRTKHFLNFEGLDTYAEVFLNDSLILSANNAFRSWEVDVSDALKAENELLVIFKSPDSIEKSESGKLDYELPGGDRVFTRKPQYQYGWDWAPTIKTIGIWRNVSLMSYDVARLKDIFLVTKSISDSLAEIVAKFEIETVNEEEITLQITNKNTSETFTSTFKTKAGESEYQIPFTVKNPKLWWTHNLGEPFLYDIQIELIHNNSVLETYSKKLGIRSIELITEKDSIGESFYFKLNGKPVYMKGANYVPQQMLDTKINQEKYETLIDDAVAANMNMLRVWGGGIYEDNFFYQLCDAKGILVWQDFMFACAMYPGDAAFLENAKQEAIENIKRLRNHPSIALWCGNNENNEGWQRWGWQDDKTETQKQEIWKSYYALFNHILPRAVDSLSTNITYWESSPKYGRGDKRYQFEGDAHDWWVWHDGYPFEHFAEEVPRFMSEFGFQSFPNVKTIKYATKRDSVLLKDPLFANHQKHARGFQIIEDYMARDFPVPQNAEDYVYMSQLLQARGITLGIHAQRRAKPYNMGMLYWQLNDCWPAISWSSIDYLGNWKALHYQAKKAFENVLISAEVENNSLKIFVVNDTFKTIKDSLSITLMDFDGKVIFKKQIVAESPEGSSEILFSLPLKNLNFDKAFCILKVNFGGSEYLHYFVKPKKLKLKKREIDLDSYRDQIKIKNEKMADGFLITLTSKTLQKDVFLMTNEKGRFEDNYFDLLPNESKTILFSTESKTAPNLKFKTLNQFIK</sequence>
<comment type="subunit">
    <text evidence="5">Homodimer.</text>
</comment>
<dbReference type="Pfam" id="PF17753">
    <property type="entry name" value="Ig_mannosidase"/>
    <property type="match status" value="1"/>
</dbReference>
<keyword evidence="22" id="KW-1185">Reference proteome</keyword>
<feature type="domain" description="Mannosidase Ig/CBM-like" evidence="19">
    <location>
        <begin position="667"/>
        <end position="747"/>
    </location>
</feature>
<dbReference type="InterPro" id="IPR041625">
    <property type="entry name" value="Beta-mannosidase_Ig"/>
</dbReference>
<comment type="subcellular location">
    <subcellularLocation>
        <location evidence="2">Lysosome</location>
    </subcellularLocation>
    <subcellularLocation>
        <location evidence="3">Secreted</location>
    </subcellularLocation>
</comment>
<feature type="domain" description="Beta-mannosidase-like galactose-binding" evidence="20">
    <location>
        <begin position="32"/>
        <end position="195"/>
    </location>
</feature>
<comment type="catalytic activity">
    <reaction evidence="1">
        <text>Hydrolysis of terminal, non-reducing beta-D-mannose residues in beta-D-mannosides.</text>
        <dbReference type="EC" id="3.2.1.25"/>
    </reaction>
</comment>
<dbReference type="InterPro" id="IPR036156">
    <property type="entry name" value="Beta-gal/glucu_dom_sf"/>
</dbReference>
<keyword evidence="10" id="KW-0325">Glycoprotein</keyword>
<dbReference type="InterPro" id="IPR008979">
    <property type="entry name" value="Galactose-bd-like_sf"/>
</dbReference>
<dbReference type="RefSeq" id="WP_014781845.1">
    <property type="nucleotide sequence ID" value="NC_018013.1"/>
</dbReference>
<dbReference type="GO" id="GO:0005576">
    <property type="term" value="C:extracellular region"/>
    <property type="evidence" value="ECO:0007669"/>
    <property type="project" value="UniProtKB-SubCell"/>
</dbReference>
<evidence type="ECO:0000256" key="13">
    <source>
        <dbReference type="ARBA" id="ARBA00038429"/>
    </source>
</evidence>
<evidence type="ECO:0000256" key="2">
    <source>
        <dbReference type="ARBA" id="ARBA00004371"/>
    </source>
</evidence>
<dbReference type="AlphaFoldDB" id="I3YUB9"/>
<evidence type="ECO:0000259" key="17">
    <source>
        <dbReference type="Pfam" id="PF00703"/>
    </source>
</evidence>
<dbReference type="PANTHER" id="PTHR43730:SF1">
    <property type="entry name" value="BETA-MANNOSIDASE"/>
    <property type="match status" value="1"/>
</dbReference>
<dbReference type="InterPro" id="IPR050887">
    <property type="entry name" value="Beta-mannosidase_GH2"/>
</dbReference>
<dbReference type="SUPFAM" id="SSF49303">
    <property type="entry name" value="beta-Galactosidase/glucuronidase domain"/>
    <property type="match status" value="3"/>
</dbReference>
<organism evidence="21 22">
    <name type="scientific">Aequorivita sublithincola (strain DSM 14238 / LMG 21431 / ACAM 643 / 9-3)</name>
    <dbReference type="NCBI Taxonomy" id="746697"/>
    <lineage>
        <taxon>Bacteria</taxon>
        <taxon>Pseudomonadati</taxon>
        <taxon>Bacteroidota</taxon>
        <taxon>Flavobacteriia</taxon>
        <taxon>Flavobacteriales</taxon>
        <taxon>Flavobacteriaceae</taxon>
        <taxon>Aequorivita</taxon>
    </lineage>
</organism>
<dbReference type="FunFam" id="2.60.120.260:FF:000060">
    <property type="entry name" value="Probable beta-mannosidase"/>
    <property type="match status" value="1"/>
</dbReference>
<dbReference type="InterPro" id="IPR054593">
    <property type="entry name" value="Beta-mannosidase-like_N2"/>
</dbReference>
<name>I3YUB9_AEQSU</name>
<evidence type="ECO:0000259" key="19">
    <source>
        <dbReference type="Pfam" id="PF17786"/>
    </source>
</evidence>
<dbReference type="Pfam" id="PF00703">
    <property type="entry name" value="Glyco_hydro_2"/>
    <property type="match status" value="1"/>
</dbReference>
<dbReference type="FunFam" id="3.20.20.80:FF:000050">
    <property type="entry name" value="Beta-mannosidase B"/>
    <property type="match status" value="1"/>
</dbReference>
<keyword evidence="11" id="KW-0458">Lysosome</keyword>
<evidence type="ECO:0000256" key="14">
    <source>
        <dbReference type="ARBA" id="ARBA00041069"/>
    </source>
</evidence>
<dbReference type="Gene3D" id="2.60.40.10">
    <property type="entry name" value="Immunoglobulins"/>
    <property type="match status" value="3"/>
</dbReference>
<feature type="domain" description="Glycoside hydrolase family 2 immunoglobulin-like beta-sandwich" evidence="17">
    <location>
        <begin position="206"/>
        <end position="310"/>
    </location>
</feature>
<dbReference type="GO" id="GO:0004567">
    <property type="term" value="F:beta-mannosidase activity"/>
    <property type="evidence" value="ECO:0007669"/>
    <property type="project" value="UniProtKB-EC"/>
</dbReference>
<feature type="domain" description="Beta-mannosidase Ig-fold" evidence="18">
    <location>
        <begin position="765"/>
        <end position="827"/>
    </location>
</feature>
<dbReference type="InterPro" id="IPR041447">
    <property type="entry name" value="Mannosidase_ig"/>
</dbReference>
<dbReference type="Gene3D" id="3.20.20.80">
    <property type="entry name" value="Glycosidases"/>
    <property type="match status" value="1"/>
</dbReference>
<keyword evidence="7" id="KW-0964">Secreted</keyword>
<protein>
    <recommendedName>
        <fullName evidence="14">Beta-mannosidase B</fullName>
        <ecNumber evidence="6">3.2.1.25</ecNumber>
    </recommendedName>
    <alternativeName>
        <fullName evidence="15">Mannanase B</fullName>
    </alternativeName>
</protein>
<reference evidence="21 22" key="1">
    <citation type="submission" date="2012-06" db="EMBL/GenBank/DDBJ databases">
        <title>The complete genome of Aequorivita sublithincola DSM 14238.</title>
        <authorList>
            <consortium name="US DOE Joint Genome Institute (JGI-PGF)"/>
            <person name="Lucas S."/>
            <person name="Copeland A."/>
            <person name="Lapidus A."/>
            <person name="Goodwin L."/>
            <person name="Pitluck S."/>
            <person name="Peters L."/>
            <person name="Munk A.C.C."/>
            <person name="Kyrpides N."/>
            <person name="Mavromatis K."/>
            <person name="Pagani I."/>
            <person name="Ivanova N."/>
            <person name="Ovchinnikova G."/>
            <person name="Zeytun A."/>
            <person name="Detter J.C."/>
            <person name="Han C."/>
            <person name="Land M."/>
            <person name="Hauser L."/>
            <person name="Markowitz V."/>
            <person name="Cheng J.-F."/>
            <person name="Hugenholtz P."/>
            <person name="Woyke T."/>
            <person name="Wu D."/>
            <person name="Tindall B."/>
            <person name="Faehnrich R."/>
            <person name="Brambilla E."/>
            <person name="Klenk H.-P."/>
            <person name="Eisen J.A."/>
        </authorList>
    </citation>
    <scope>NUCLEOTIDE SEQUENCE [LARGE SCALE GENOMIC DNA]</scope>
    <source>
        <strain evidence="22">DSM 14238 / LMG 21431 / ACAM 643 / 9-3</strain>
    </source>
</reference>
<dbReference type="InterPro" id="IPR006102">
    <property type="entry name" value="Ig-like_GH2"/>
</dbReference>
<dbReference type="InterPro" id="IPR017853">
    <property type="entry name" value="GH"/>
</dbReference>
<dbReference type="HOGENOM" id="CLU_005015_3_2_10"/>
<feature type="signal peptide" evidence="16">
    <location>
        <begin position="1"/>
        <end position="19"/>
    </location>
</feature>
<evidence type="ECO:0000256" key="9">
    <source>
        <dbReference type="ARBA" id="ARBA00022801"/>
    </source>
</evidence>
<comment type="pathway">
    <text evidence="4">Glycan metabolism; N-glycan degradation.</text>
</comment>
<evidence type="ECO:0000256" key="4">
    <source>
        <dbReference type="ARBA" id="ARBA00004740"/>
    </source>
</evidence>
<evidence type="ECO:0000313" key="22">
    <source>
        <dbReference type="Proteomes" id="UP000006049"/>
    </source>
</evidence>
<gene>
    <name evidence="21" type="ordered locus">Aeqsu_1089</name>
</gene>
<evidence type="ECO:0000256" key="15">
    <source>
        <dbReference type="ARBA" id="ARBA00041614"/>
    </source>
</evidence>
<dbReference type="EMBL" id="CP003280">
    <property type="protein sequence ID" value="AFL80587.1"/>
    <property type="molecule type" value="Genomic_DNA"/>
</dbReference>
<evidence type="ECO:0000259" key="18">
    <source>
        <dbReference type="Pfam" id="PF17753"/>
    </source>
</evidence>
<evidence type="ECO:0000256" key="7">
    <source>
        <dbReference type="ARBA" id="ARBA00022525"/>
    </source>
</evidence>
<dbReference type="GO" id="GO:0005975">
    <property type="term" value="P:carbohydrate metabolic process"/>
    <property type="evidence" value="ECO:0007669"/>
    <property type="project" value="InterPro"/>
</dbReference>
<evidence type="ECO:0000313" key="21">
    <source>
        <dbReference type="EMBL" id="AFL80587.1"/>
    </source>
</evidence>
<dbReference type="InterPro" id="IPR013783">
    <property type="entry name" value="Ig-like_fold"/>
</dbReference>